<name>A0A1F7W777_9BACT</name>
<comment type="caution">
    <text evidence="1">The sequence shown here is derived from an EMBL/GenBank/DDBJ whole genome shotgun (WGS) entry which is preliminary data.</text>
</comment>
<dbReference type="Proteomes" id="UP000176501">
    <property type="component" value="Unassembled WGS sequence"/>
</dbReference>
<dbReference type="AlphaFoldDB" id="A0A1F7W777"/>
<accession>A0A1F7W777</accession>
<dbReference type="EMBL" id="MGFE01000017">
    <property type="protein sequence ID" value="OGL98652.1"/>
    <property type="molecule type" value="Genomic_DNA"/>
</dbReference>
<gene>
    <name evidence="1" type="ORF">A2304_03035</name>
</gene>
<sequence length="194" mass="22364">MPRDVNPFFQAAADFVLAHQDIPLETAFLDEWNGLPESKTVRIIYAGPYTSDCGSRCDSCPLYRRVGTDAPGAPEATFATTLCEAQERHRALLGSDTQRFLNCKTRTQYQEAFVRFMTEMCRTREEMDAELLWVSGMRLLLYPGCATPESLLEREREIKFEIVAETLRRLDECGDDERSQWIKETRSRLFFPSE</sequence>
<protein>
    <submittedName>
        <fullName evidence="1">Uncharacterized protein</fullName>
    </submittedName>
</protein>
<reference evidence="1 2" key="1">
    <citation type="journal article" date="2016" name="Nat. Commun.">
        <title>Thousands of microbial genomes shed light on interconnected biogeochemical processes in an aquifer system.</title>
        <authorList>
            <person name="Anantharaman K."/>
            <person name="Brown C.T."/>
            <person name="Hug L.A."/>
            <person name="Sharon I."/>
            <person name="Castelle C.J."/>
            <person name="Probst A.J."/>
            <person name="Thomas B.C."/>
            <person name="Singh A."/>
            <person name="Wilkins M.J."/>
            <person name="Karaoz U."/>
            <person name="Brodie E.L."/>
            <person name="Williams K.H."/>
            <person name="Hubbard S.S."/>
            <person name="Banfield J.F."/>
        </authorList>
    </citation>
    <scope>NUCLEOTIDE SEQUENCE [LARGE SCALE GENOMIC DNA]</scope>
</reference>
<organism evidence="1 2">
    <name type="scientific">Candidatus Uhrbacteria bacterium RIFOXYB2_FULL_57_15</name>
    <dbReference type="NCBI Taxonomy" id="1802422"/>
    <lineage>
        <taxon>Bacteria</taxon>
        <taxon>Candidatus Uhriibacteriota</taxon>
    </lineage>
</organism>
<evidence type="ECO:0000313" key="1">
    <source>
        <dbReference type="EMBL" id="OGL98652.1"/>
    </source>
</evidence>
<evidence type="ECO:0000313" key="2">
    <source>
        <dbReference type="Proteomes" id="UP000176501"/>
    </source>
</evidence>
<proteinExistence type="predicted"/>